<dbReference type="EMBL" id="BGPR01152153">
    <property type="protein sequence ID" value="GBL62283.1"/>
    <property type="molecule type" value="Genomic_DNA"/>
</dbReference>
<evidence type="ECO:0000313" key="5">
    <source>
        <dbReference type="Proteomes" id="UP000499080"/>
    </source>
</evidence>
<keyword evidence="5" id="KW-1185">Reference proteome</keyword>
<dbReference type="PANTHER" id="PTHR47326:SF1">
    <property type="entry name" value="HTH PSQ-TYPE DOMAIN-CONTAINING PROTEIN"/>
    <property type="match status" value="1"/>
</dbReference>
<evidence type="ECO:0000313" key="1">
    <source>
        <dbReference type="EMBL" id="GBL62237.1"/>
    </source>
</evidence>
<dbReference type="Proteomes" id="UP000499080">
    <property type="component" value="Unassembled WGS sequence"/>
</dbReference>
<gene>
    <name evidence="4" type="ORF">AVEN_120287_1</name>
    <name evidence="1" type="ORF">AVEN_229563_1</name>
    <name evidence="2" type="ORF">AVEN_28282_1</name>
    <name evidence="3" type="ORF">AVEN_53537_1</name>
</gene>
<evidence type="ECO:0000313" key="3">
    <source>
        <dbReference type="EMBL" id="GBL62283.1"/>
    </source>
</evidence>
<dbReference type="EMBL" id="BGPR01152142">
    <property type="protein sequence ID" value="GBL62237.1"/>
    <property type="molecule type" value="Genomic_DNA"/>
</dbReference>
<evidence type="ECO:0008006" key="6">
    <source>
        <dbReference type="Google" id="ProtNLM"/>
    </source>
</evidence>
<organism evidence="4 5">
    <name type="scientific">Araneus ventricosus</name>
    <name type="common">Orbweaver spider</name>
    <name type="synonym">Epeira ventricosa</name>
    <dbReference type="NCBI Taxonomy" id="182803"/>
    <lineage>
        <taxon>Eukaryota</taxon>
        <taxon>Metazoa</taxon>
        <taxon>Ecdysozoa</taxon>
        <taxon>Arthropoda</taxon>
        <taxon>Chelicerata</taxon>
        <taxon>Arachnida</taxon>
        <taxon>Araneae</taxon>
        <taxon>Araneomorphae</taxon>
        <taxon>Entelegynae</taxon>
        <taxon>Araneoidea</taxon>
        <taxon>Araneidae</taxon>
        <taxon>Araneus</taxon>
    </lineage>
</organism>
<evidence type="ECO:0000313" key="2">
    <source>
        <dbReference type="EMBL" id="GBL62278.1"/>
    </source>
</evidence>
<dbReference type="Gene3D" id="3.30.420.10">
    <property type="entry name" value="Ribonuclease H-like superfamily/Ribonuclease H"/>
    <property type="match status" value="1"/>
</dbReference>
<dbReference type="EMBL" id="BGPR01152152">
    <property type="protein sequence ID" value="GBL62278.1"/>
    <property type="molecule type" value="Genomic_DNA"/>
</dbReference>
<accession>A0A4Y1ZQJ0</accession>
<dbReference type="OrthoDB" id="7787442at2759"/>
<dbReference type="AlphaFoldDB" id="A0A4Y1ZQJ0"/>
<dbReference type="GO" id="GO:0003676">
    <property type="term" value="F:nucleic acid binding"/>
    <property type="evidence" value="ECO:0007669"/>
    <property type="project" value="InterPro"/>
</dbReference>
<dbReference type="PANTHER" id="PTHR47326">
    <property type="entry name" value="TRANSPOSABLE ELEMENT TC3 TRANSPOSASE-LIKE PROTEIN"/>
    <property type="match status" value="1"/>
</dbReference>
<dbReference type="InterPro" id="IPR036397">
    <property type="entry name" value="RNaseH_sf"/>
</dbReference>
<sequence>MEELAAETSTGSSIARETGRITGIPESSHGILNPYKIQAFHQLLPADFVERQNFAKWALAQMERDPQRLLNEAHFSLHCDVNTQNSSIWAMSSTQRCPVSCWKTYTVIAERCVTILSDHVVPALQERHALPVVTFMQDGAPPHFTREVKTFLLETFTEDRVISRVCKFKWPSRSSDLTPGDFWLWGYLKSYVYRSSPTTLVELKDAIRRTVGGISADMLHSAAIGVVTRLSCLIPCGGDHVEHLLLKNKCTVSCYCDLLHCLFVFA</sequence>
<protein>
    <recommendedName>
        <fullName evidence="6">Tc1-like transposase DDE domain-containing protein</fullName>
    </recommendedName>
</protein>
<comment type="caution">
    <text evidence="4">The sequence shown here is derived from an EMBL/GenBank/DDBJ whole genome shotgun (WGS) entry which is preliminary data.</text>
</comment>
<dbReference type="EMBL" id="BGPR01152158">
    <property type="protein sequence ID" value="GBL62313.1"/>
    <property type="molecule type" value="Genomic_DNA"/>
</dbReference>
<evidence type="ECO:0000313" key="4">
    <source>
        <dbReference type="EMBL" id="GBL62313.1"/>
    </source>
</evidence>
<reference evidence="4 5" key="1">
    <citation type="journal article" date="2019" name="Sci. Rep.">
        <title>Orb-weaving spider Araneus ventricosus genome elucidates the spidroin gene catalogue.</title>
        <authorList>
            <person name="Kono N."/>
            <person name="Nakamura H."/>
            <person name="Ohtoshi R."/>
            <person name="Moran D.A.P."/>
            <person name="Shinohara A."/>
            <person name="Yoshida Y."/>
            <person name="Fujiwara M."/>
            <person name="Mori M."/>
            <person name="Tomita M."/>
            <person name="Arakawa K."/>
        </authorList>
    </citation>
    <scope>NUCLEOTIDE SEQUENCE [LARGE SCALE GENOMIC DNA]</scope>
</reference>
<proteinExistence type="predicted"/>
<name>A0A4Y1ZQJ0_ARAVE</name>